<feature type="transmembrane region" description="Helical" evidence="1">
    <location>
        <begin position="126"/>
        <end position="145"/>
    </location>
</feature>
<proteinExistence type="predicted"/>
<feature type="transmembrane region" description="Helical" evidence="1">
    <location>
        <begin position="96"/>
        <end position="114"/>
    </location>
</feature>
<dbReference type="Proteomes" id="UP000243745">
    <property type="component" value="Unassembled WGS sequence"/>
</dbReference>
<feature type="transmembrane region" description="Helical" evidence="1">
    <location>
        <begin position="403"/>
        <end position="425"/>
    </location>
</feature>
<feature type="transmembrane region" description="Helical" evidence="1">
    <location>
        <begin position="71"/>
        <end position="90"/>
    </location>
</feature>
<feature type="transmembrane region" description="Helical" evidence="1">
    <location>
        <begin position="206"/>
        <end position="224"/>
    </location>
</feature>
<evidence type="ECO:0000313" key="2">
    <source>
        <dbReference type="EMBL" id="SFP10814.1"/>
    </source>
</evidence>
<dbReference type="RefSeq" id="WP_031579682.1">
    <property type="nucleotide sequence ID" value="NZ_FOXF01000005.1"/>
</dbReference>
<sequence>MQKKVINFLLIVILSSYFLFFSHILVLDGPTSAISFGNSNNLITLAFVSGIIALGFWSVSARKEITINSSYKTLSLISILFIIPAVYHFITNSNDTFAPVIGALFFSLTFFAFYQLYKIVELKKLLLILIPVGAIIEMLLTHFNADICDSVSIVANHQTSIIWGITALLFITASDYETPKLKNLSTILSVFLAALVILELAICKSLVIICTTVIVTLISGICALKSKNNTFAGFILLLTTLLSGFIAFSTYDLYGSYNLSSYSTDIYAKVIRPNLLIGTGYETANSTILHYIVNNDVDVPFENDISSMTRIVIEAGIIGVLGIISAFLFLYHVYFKYSKKNAYTISNFCTIVPIIVLNTQTNIFDNSFIILFLLASYCWAFDSNYEERTMFYQTKSNFLVGQLAIIIPSLSITFVTTGIISLPYINKDINNSEITNEHRTLLLFNHMVRQTEYTEFNMVKTAENVYDLRIPALFQESIENLRDRERYSITPELYGILSKLEKIYSTNPNLTDENRSELLEQSKLHSKIQTFLEHK</sequence>
<evidence type="ECO:0008006" key="4">
    <source>
        <dbReference type="Google" id="ProtNLM"/>
    </source>
</evidence>
<feature type="transmembrane region" description="Helical" evidence="1">
    <location>
        <begin position="311"/>
        <end position="334"/>
    </location>
</feature>
<reference evidence="2 3" key="1">
    <citation type="submission" date="2016-10" db="EMBL/GenBank/DDBJ databases">
        <authorList>
            <person name="Varghese N."/>
            <person name="Submissions S."/>
        </authorList>
    </citation>
    <scope>NUCLEOTIDE SEQUENCE [LARGE SCALE GENOMIC DNA]</scope>
    <source>
        <strain evidence="2 3">DSM 1361</strain>
    </source>
</reference>
<organism evidence="2 3">
    <name type="scientific">Ruminobacter amylophilus</name>
    <dbReference type="NCBI Taxonomy" id="867"/>
    <lineage>
        <taxon>Bacteria</taxon>
        <taxon>Pseudomonadati</taxon>
        <taxon>Pseudomonadota</taxon>
        <taxon>Gammaproteobacteria</taxon>
        <taxon>Aeromonadales</taxon>
        <taxon>Succinivibrionaceae</taxon>
        <taxon>Ruminobacter</taxon>
    </lineage>
</organism>
<keyword evidence="1" id="KW-1133">Transmembrane helix</keyword>
<accession>A0A662ZGI0</accession>
<keyword evidence="1" id="KW-0812">Transmembrane</keyword>
<gene>
    <name evidence="2" type="ORF">SAMN02910344_00446</name>
</gene>
<keyword evidence="1" id="KW-0472">Membrane</keyword>
<feature type="transmembrane region" description="Helical" evidence="1">
    <location>
        <begin position="231"/>
        <end position="251"/>
    </location>
</feature>
<feature type="transmembrane region" description="Helical" evidence="1">
    <location>
        <begin position="151"/>
        <end position="171"/>
    </location>
</feature>
<dbReference type="AlphaFoldDB" id="A0A662ZGI0"/>
<feature type="transmembrane region" description="Helical" evidence="1">
    <location>
        <begin position="7"/>
        <end position="27"/>
    </location>
</feature>
<evidence type="ECO:0000313" key="3">
    <source>
        <dbReference type="Proteomes" id="UP000243745"/>
    </source>
</evidence>
<keyword evidence="3" id="KW-1185">Reference proteome</keyword>
<dbReference type="EMBL" id="FOXF01000005">
    <property type="protein sequence ID" value="SFP10814.1"/>
    <property type="molecule type" value="Genomic_DNA"/>
</dbReference>
<feature type="transmembrane region" description="Helical" evidence="1">
    <location>
        <begin position="183"/>
        <end position="200"/>
    </location>
</feature>
<feature type="transmembrane region" description="Helical" evidence="1">
    <location>
        <begin position="39"/>
        <end position="59"/>
    </location>
</feature>
<feature type="transmembrane region" description="Helical" evidence="1">
    <location>
        <begin position="341"/>
        <end position="357"/>
    </location>
</feature>
<feature type="transmembrane region" description="Helical" evidence="1">
    <location>
        <begin position="363"/>
        <end position="382"/>
    </location>
</feature>
<evidence type="ECO:0000256" key="1">
    <source>
        <dbReference type="SAM" id="Phobius"/>
    </source>
</evidence>
<name>A0A662ZGI0_9GAMM</name>
<protein>
    <recommendedName>
        <fullName evidence="4">O-antigen ligase</fullName>
    </recommendedName>
</protein>